<evidence type="ECO:0008006" key="4">
    <source>
        <dbReference type="Google" id="ProtNLM"/>
    </source>
</evidence>
<keyword evidence="3" id="KW-1185">Reference proteome</keyword>
<proteinExistence type="predicted"/>
<dbReference type="Proteomes" id="UP001052739">
    <property type="component" value="Unassembled WGS sequence"/>
</dbReference>
<comment type="caution">
    <text evidence="2">The sequence shown here is derived from an EMBL/GenBank/DDBJ whole genome shotgun (WGS) entry which is preliminary data.</text>
</comment>
<evidence type="ECO:0000256" key="1">
    <source>
        <dbReference type="SAM" id="MobiDB-lite"/>
    </source>
</evidence>
<accession>A0ABQ3PAY0</accession>
<evidence type="ECO:0000313" key="3">
    <source>
        <dbReference type="Proteomes" id="UP001052739"/>
    </source>
</evidence>
<dbReference type="SUPFAM" id="SSF53474">
    <property type="entry name" value="alpha/beta-Hydrolases"/>
    <property type="match status" value="1"/>
</dbReference>
<sequence length="225" mass="23449">MSTSDEGAVLPGFVPGPPGRPLVIVVNGSPGGHRDGPRLLRRLVRRGYRVAVVVPSAAAWRSAAAGTWLRGLAGPGGPAVEAHLLGVGAAGGLALRAAAHDPAFRTVHLLGTPVEMPRLEPRPRSGEAGPPAFPTGETVPRRPPFAPPLTAAELYEIEAAVRYAYAPDDPLTPPRDVALMKLAVRRCELTALPACGGSTPSGPAVRRWASAGFPWFPGRRFLPGI</sequence>
<dbReference type="RefSeq" id="WP_226651756.1">
    <property type="nucleotide sequence ID" value="NZ_BNDW01000019.1"/>
</dbReference>
<name>A0ABQ3PAY0_9ACTN</name>
<organism evidence="2 3">
    <name type="scientific">Streptomyces hydrogenans</name>
    <dbReference type="NCBI Taxonomy" id="1873719"/>
    <lineage>
        <taxon>Bacteria</taxon>
        <taxon>Bacillati</taxon>
        <taxon>Actinomycetota</taxon>
        <taxon>Actinomycetes</taxon>
        <taxon>Kitasatosporales</taxon>
        <taxon>Streptomycetaceae</taxon>
        <taxon>Streptomyces</taxon>
    </lineage>
</organism>
<feature type="region of interest" description="Disordered" evidence="1">
    <location>
        <begin position="116"/>
        <end position="143"/>
    </location>
</feature>
<dbReference type="InterPro" id="IPR029058">
    <property type="entry name" value="AB_hydrolase_fold"/>
</dbReference>
<gene>
    <name evidence="2" type="ORF">Shyd_35600</name>
</gene>
<dbReference type="Gene3D" id="3.40.50.1820">
    <property type="entry name" value="alpha/beta hydrolase"/>
    <property type="match status" value="1"/>
</dbReference>
<dbReference type="EMBL" id="BNDW01000019">
    <property type="protein sequence ID" value="GHI22189.1"/>
    <property type="molecule type" value="Genomic_DNA"/>
</dbReference>
<reference evidence="2" key="1">
    <citation type="submission" date="2024-05" db="EMBL/GenBank/DDBJ databases">
        <title>Whole genome shotgun sequence of Streptomyces hydrogenans NBRC 13475.</title>
        <authorList>
            <person name="Komaki H."/>
            <person name="Tamura T."/>
        </authorList>
    </citation>
    <scope>NUCLEOTIDE SEQUENCE</scope>
    <source>
        <strain evidence="2">NBRC 13475</strain>
    </source>
</reference>
<evidence type="ECO:0000313" key="2">
    <source>
        <dbReference type="EMBL" id="GHI22189.1"/>
    </source>
</evidence>
<protein>
    <recommendedName>
        <fullName evidence="4">Alpha/beta hydrolase</fullName>
    </recommendedName>
</protein>